<sequence length="60" mass="6628">MVGIGAILVGVYISLIGFRIISASKKQGEEYEKWYATWGSKMKIIGPVLIIIGIITLFIK</sequence>
<keyword evidence="1" id="KW-1133">Transmembrane helix</keyword>
<dbReference type="Proteomes" id="UP000230052">
    <property type="component" value="Unassembled WGS sequence"/>
</dbReference>
<protein>
    <submittedName>
        <fullName evidence="2">Uncharacterized protein</fullName>
    </submittedName>
</protein>
<keyword evidence="1" id="KW-0472">Membrane</keyword>
<dbReference type="EMBL" id="PEWV01000036">
    <property type="protein sequence ID" value="PIU41752.1"/>
    <property type="molecule type" value="Genomic_DNA"/>
</dbReference>
<gene>
    <name evidence="2" type="ORF">COS99_03790</name>
</gene>
<keyword evidence="1" id="KW-0812">Transmembrane</keyword>
<accession>A0A2J0KTD3</accession>
<name>A0A2J0KTD3_9BACT</name>
<feature type="transmembrane region" description="Helical" evidence="1">
    <location>
        <begin position="42"/>
        <end position="59"/>
    </location>
</feature>
<evidence type="ECO:0000313" key="3">
    <source>
        <dbReference type="Proteomes" id="UP000230052"/>
    </source>
</evidence>
<feature type="transmembrane region" description="Helical" evidence="1">
    <location>
        <begin position="6"/>
        <end position="22"/>
    </location>
</feature>
<reference evidence="2 3" key="1">
    <citation type="submission" date="2017-09" db="EMBL/GenBank/DDBJ databases">
        <title>Depth-based differentiation of microbial function through sediment-hosted aquifers and enrichment of novel symbionts in the deep terrestrial subsurface.</title>
        <authorList>
            <person name="Probst A.J."/>
            <person name="Ladd B."/>
            <person name="Jarett J.K."/>
            <person name="Geller-Mcgrath D.E."/>
            <person name="Sieber C.M."/>
            <person name="Emerson J.B."/>
            <person name="Anantharaman K."/>
            <person name="Thomas B.C."/>
            <person name="Malmstrom R."/>
            <person name="Stieglmeier M."/>
            <person name="Klingl A."/>
            <person name="Woyke T."/>
            <person name="Ryan C.M."/>
            <person name="Banfield J.F."/>
        </authorList>
    </citation>
    <scope>NUCLEOTIDE SEQUENCE [LARGE SCALE GENOMIC DNA]</scope>
    <source>
        <strain evidence="2">CG07_land_8_20_14_0_80_42_15</strain>
    </source>
</reference>
<dbReference type="AlphaFoldDB" id="A0A2J0KTD3"/>
<comment type="caution">
    <text evidence="2">The sequence shown here is derived from an EMBL/GenBank/DDBJ whole genome shotgun (WGS) entry which is preliminary data.</text>
</comment>
<evidence type="ECO:0000256" key="1">
    <source>
        <dbReference type="SAM" id="Phobius"/>
    </source>
</evidence>
<organism evidence="2 3">
    <name type="scientific">Candidatus Aquitaenariimonas noxiae</name>
    <dbReference type="NCBI Taxonomy" id="1974741"/>
    <lineage>
        <taxon>Bacteria</taxon>
        <taxon>Pseudomonadati</taxon>
        <taxon>Candidatus Omnitrophota</taxon>
        <taxon>Candidatus Aquitaenariimonas</taxon>
    </lineage>
</organism>
<evidence type="ECO:0000313" key="2">
    <source>
        <dbReference type="EMBL" id="PIU41752.1"/>
    </source>
</evidence>
<proteinExistence type="predicted"/>